<name>A0ABY7W0K9_9BACT</name>
<dbReference type="SUPFAM" id="SSF53649">
    <property type="entry name" value="Alkaline phosphatase-like"/>
    <property type="match status" value="1"/>
</dbReference>
<evidence type="ECO:0000313" key="6">
    <source>
        <dbReference type="Proteomes" id="UP001214250"/>
    </source>
</evidence>
<dbReference type="Proteomes" id="UP001214250">
    <property type="component" value="Chromosome 2"/>
</dbReference>
<dbReference type="InterPro" id="IPR050738">
    <property type="entry name" value="Sulfatase"/>
</dbReference>
<organism evidence="5 6">
    <name type="scientific">Lentisphaera profundi</name>
    <dbReference type="NCBI Taxonomy" id="1658616"/>
    <lineage>
        <taxon>Bacteria</taxon>
        <taxon>Pseudomonadati</taxon>
        <taxon>Lentisphaerota</taxon>
        <taxon>Lentisphaeria</taxon>
        <taxon>Lentisphaerales</taxon>
        <taxon>Lentisphaeraceae</taxon>
        <taxon>Lentisphaera</taxon>
    </lineage>
</organism>
<keyword evidence="6" id="KW-1185">Reference proteome</keyword>
<keyword evidence="3" id="KW-0732">Signal</keyword>
<dbReference type="InterPro" id="IPR017850">
    <property type="entry name" value="Alkaline_phosphatase_core_sf"/>
</dbReference>
<accession>A0ABY7W0K9</accession>
<dbReference type="RefSeq" id="WP_274153871.1">
    <property type="nucleotide sequence ID" value="NZ_CP117812.1"/>
</dbReference>
<proteinExistence type="inferred from homology"/>
<feature type="signal peptide" evidence="3">
    <location>
        <begin position="1"/>
        <end position="21"/>
    </location>
</feature>
<evidence type="ECO:0000259" key="4">
    <source>
        <dbReference type="Pfam" id="PF00884"/>
    </source>
</evidence>
<sequence>MLLKRLLFAGLISLLTLSSFAKEKQRPNILLITADDLSWDSLGCMGNPIEGLTPNLDKMAADGLIIEHCFISTPICGPSRTALYTGRHPHTSGYMGHGVQPPTWWRKNGGKFPKKSITSELHKSGYLTGIVGKHGTSVCKFDEKFCDYQQTGFGRDHNKYSSFVKDFLARAKKENKPFYLAANTHDPHHYWPRSKGENKRWFDQGMRTTDWKAYDNGKPYPDPLTQYKPEEIVLPASYPDDINFKKEATLYFDGVNRMDQIIGGILKELDESGMADNTLVIFLSDHGMPWQMGKWSLYPSGTRTPLLMRWPAQIKPGRREKNAIVSAVDIAPTLADICGIDAIQGVDGKSFATLAKTENSRWNRNFAFSTFNYMNNNKPQDQLAPEYSTDLYQKTEQYRPSRALNNTRFSYVWNGWADGDAQLPKEMGGAVSHLLNKHSKNQLDKNYPDYKKRAKFMKFRAPEELYDIVKDPGCRNNLAKNPEYRPVLEKIRKNMTQLLKETEDHELENYKSVL</sequence>
<keyword evidence="2" id="KW-0378">Hydrolase</keyword>
<dbReference type="EMBL" id="CP117812">
    <property type="protein sequence ID" value="WDE99008.1"/>
    <property type="molecule type" value="Genomic_DNA"/>
</dbReference>
<evidence type="ECO:0000256" key="1">
    <source>
        <dbReference type="ARBA" id="ARBA00008779"/>
    </source>
</evidence>
<dbReference type="CDD" id="cd16027">
    <property type="entry name" value="SGSH"/>
    <property type="match status" value="1"/>
</dbReference>
<dbReference type="Pfam" id="PF00884">
    <property type="entry name" value="Sulfatase"/>
    <property type="match status" value="1"/>
</dbReference>
<evidence type="ECO:0000256" key="2">
    <source>
        <dbReference type="ARBA" id="ARBA00022801"/>
    </source>
</evidence>
<evidence type="ECO:0000256" key="3">
    <source>
        <dbReference type="SAM" id="SignalP"/>
    </source>
</evidence>
<feature type="domain" description="Sulfatase N-terminal" evidence="4">
    <location>
        <begin position="27"/>
        <end position="340"/>
    </location>
</feature>
<dbReference type="PANTHER" id="PTHR42693:SF53">
    <property type="entry name" value="ENDO-4-O-SULFATASE"/>
    <property type="match status" value="1"/>
</dbReference>
<dbReference type="Gene3D" id="3.40.720.10">
    <property type="entry name" value="Alkaline Phosphatase, subunit A"/>
    <property type="match status" value="1"/>
</dbReference>
<evidence type="ECO:0000313" key="5">
    <source>
        <dbReference type="EMBL" id="WDE99008.1"/>
    </source>
</evidence>
<dbReference type="PANTHER" id="PTHR42693">
    <property type="entry name" value="ARYLSULFATASE FAMILY MEMBER"/>
    <property type="match status" value="1"/>
</dbReference>
<gene>
    <name evidence="5" type="ORF">PQO03_14315</name>
</gene>
<comment type="similarity">
    <text evidence="1">Belongs to the sulfatase family.</text>
</comment>
<dbReference type="InterPro" id="IPR000917">
    <property type="entry name" value="Sulfatase_N"/>
</dbReference>
<feature type="chain" id="PRO_5046408489" evidence="3">
    <location>
        <begin position="22"/>
        <end position="514"/>
    </location>
</feature>
<reference evidence="5 6" key="1">
    <citation type="submission" date="2023-02" db="EMBL/GenBank/DDBJ databases">
        <title>Genome sequence of Lentisphaera profundi SAORIC-696.</title>
        <authorList>
            <person name="Kim e."/>
            <person name="Cho J.-C."/>
            <person name="Choi A."/>
            <person name="Kang I."/>
        </authorList>
    </citation>
    <scope>NUCLEOTIDE SEQUENCE [LARGE SCALE GENOMIC DNA]</scope>
    <source>
        <strain evidence="5 6">SAORIC-696</strain>
    </source>
</reference>
<protein>
    <submittedName>
        <fullName evidence="5">Sulfatase</fullName>
    </submittedName>
</protein>